<keyword evidence="2" id="KW-1185">Reference proteome</keyword>
<comment type="caution">
    <text evidence="1">The sequence shown here is derived from an EMBL/GenBank/DDBJ whole genome shotgun (WGS) entry which is preliminary data.</text>
</comment>
<name>A0ABX1ZKE5_9BACL</name>
<dbReference type="EMBL" id="WHNZ01000020">
    <property type="protein sequence ID" value="NOV00569.1"/>
    <property type="molecule type" value="Genomic_DNA"/>
</dbReference>
<gene>
    <name evidence="1" type="ORF">GC097_11120</name>
</gene>
<evidence type="ECO:0000313" key="1">
    <source>
        <dbReference type="EMBL" id="NOV00569.1"/>
    </source>
</evidence>
<proteinExistence type="predicted"/>
<reference evidence="1 2" key="1">
    <citation type="submission" date="2019-10" db="EMBL/GenBank/DDBJ databases">
        <title>Description of Paenibacillus pedi sp. nov.</title>
        <authorList>
            <person name="Carlier A."/>
            <person name="Qi S."/>
        </authorList>
    </citation>
    <scope>NUCLEOTIDE SEQUENCE [LARGE SCALE GENOMIC DNA]</scope>
    <source>
        <strain evidence="1 2">LMG 31457</strain>
    </source>
</reference>
<evidence type="ECO:0000313" key="2">
    <source>
        <dbReference type="Proteomes" id="UP000618579"/>
    </source>
</evidence>
<organism evidence="1 2">
    <name type="scientific">Paenibacillus planticolens</name>
    <dbReference type="NCBI Taxonomy" id="2654976"/>
    <lineage>
        <taxon>Bacteria</taxon>
        <taxon>Bacillati</taxon>
        <taxon>Bacillota</taxon>
        <taxon>Bacilli</taxon>
        <taxon>Bacillales</taxon>
        <taxon>Paenibacillaceae</taxon>
        <taxon>Paenibacillus</taxon>
    </lineage>
</organism>
<protein>
    <submittedName>
        <fullName evidence="1">Uncharacterized protein</fullName>
    </submittedName>
</protein>
<sequence length="132" mass="14853">MYDERQMMPHPTLLEARQIAPNQIMLTYDQPTDLVSATNISNYWIRSNMATPGTVASVGMGEMITRENTIRHEMGMISPIDNSKMRFIMMFRANATSGVLHVVLPCFVNLEGRTGFTGGNWGPFSKNFFVAM</sequence>
<accession>A0ABX1ZKE5</accession>
<dbReference type="Proteomes" id="UP000618579">
    <property type="component" value="Unassembled WGS sequence"/>
</dbReference>